<proteinExistence type="predicted"/>
<name>A0A5C3PE73_9APHY</name>
<dbReference type="InParanoid" id="A0A5C3PE73"/>
<organism evidence="2 3">
    <name type="scientific">Polyporus arcularius HHB13444</name>
    <dbReference type="NCBI Taxonomy" id="1314778"/>
    <lineage>
        <taxon>Eukaryota</taxon>
        <taxon>Fungi</taxon>
        <taxon>Dikarya</taxon>
        <taxon>Basidiomycota</taxon>
        <taxon>Agaricomycotina</taxon>
        <taxon>Agaricomycetes</taxon>
        <taxon>Polyporales</taxon>
        <taxon>Polyporaceae</taxon>
        <taxon>Polyporus</taxon>
    </lineage>
</organism>
<evidence type="ECO:0000256" key="1">
    <source>
        <dbReference type="SAM" id="MobiDB-lite"/>
    </source>
</evidence>
<evidence type="ECO:0000313" key="3">
    <source>
        <dbReference type="Proteomes" id="UP000308197"/>
    </source>
</evidence>
<dbReference type="AlphaFoldDB" id="A0A5C3PE73"/>
<reference evidence="2 3" key="1">
    <citation type="journal article" date="2019" name="Nat. Ecol. Evol.">
        <title>Megaphylogeny resolves global patterns of mushroom evolution.</title>
        <authorList>
            <person name="Varga T."/>
            <person name="Krizsan K."/>
            <person name="Foldi C."/>
            <person name="Dima B."/>
            <person name="Sanchez-Garcia M."/>
            <person name="Sanchez-Ramirez S."/>
            <person name="Szollosi G.J."/>
            <person name="Szarkandi J.G."/>
            <person name="Papp V."/>
            <person name="Albert L."/>
            <person name="Andreopoulos W."/>
            <person name="Angelini C."/>
            <person name="Antonin V."/>
            <person name="Barry K.W."/>
            <person name="Bougher N.L."/>
            <person name="Buchanan P."/>
            <person name="Buyck B."/>
            <person name="Bense V."/>
            <person name="Catcheside P."/>
            <person name="Chovatia M."/>
            <person name="Cooper J."/>
            <person name="Damon W."/>
            <person name="Desjardin D."/>
            <person name="Finy P."/>
            <person name="Geml J."/>
            <person name="Haridas S."/>
            <person name="Hughes K."/>
            <person name="Justo A."/>
            <person name="Karasinski D."/>
            <person name="Kautmanova I."/>
            <person name="Kiss B."/>
            <person name="Kocsube S."/>
            <person name="Kotiranta H."/>
            <person name="LaButti K.M."/>
            <person name="Lechner B.E."/>
            <person name="Liimatainen K."/>
            <person name="Lipzen A."/>
            <person name="Lukacs Z."/>
            <person name="Mihaltcheva S."/>
            <person name="Morgado L.N."/>
            <person name="Niskanen T."/>
            <person name="Noordeloos M.E."/>
            <person name="Ohm R.A."/>
            <person name="Ortiz-Santana B."/>
            <person name="Ovrebo C."/>
            <person name="Racz N."/>
            <person name="Riley R."/>
            <person name="Savchenko A."/>
            <person name="Shiryaev A."/>
            <person name="Soop K."/>
            <person name="Spirin V."/>
            <person name="Szebenyi C."/>
            <person name="Tomsovsky M."/>
            <person name="Tulloss R.E."/>
            <person name="Uehling J."/>
            <person name="Grigoriev I.V."/>
            <person name="Vagvolgyi C."/>
            <person name="Papp T."/>
            <person name="Martin F.M."/>
            <person name="Miettinen O."/>
            <person name="Hibbett D.S."/>
            <person name="Nagy L.G."/>
        </authorList>
    </citation>
    <scope>NUCLEOTIDE SEQUENCE [LARGE SCALE GENOMIC DNA]</scope>
    <source>
        <strain evidence="2 3">HHB13444</strain>
    </source>
</reference>
<accession>A0A5C3PE73</accession>
<evidence type="ECO:0000313" key="2">
    <source>
        <dbReference type="EMBL" id="TFK87327.1"/>
    </source>
</evidence>
<feature type="compositionally biased region" description="Polar residues" evidence="1">
    <location>
        <begin position="1"/>
        <end position="23"/>
    </location>
</feature>
<dbReference type="EMBL" id="ML211158">
    <property type="protein sequence ID" value="TFK87327.1"/>
    <property type="molecule type" value="Genomic_DNA"/>
</dbReference>
<feature type="region of interest" description="Disordered" evidence="1">
    <location>
        <begin position="166"/>
        <end position="193"/>
    </location>
</feature>
<keyword evidence="3" id="KW-1185">Reference proteome</keyword>
<gene>
    <name evidence="2" type="ORF">K466DRAFT_115392</name>
</gene>
<sequence>MTRTSGSRPQRSAASREPCSSQVHARALDRQLNDPQGPRILTRTYVVISLSVLDGLFRYVYPFAGTAVSSGRDPGGRSESYLRELTGYVRRRACERPCFLQTTVTQLDLPPVSSHRNARARRQSRPPARAQHDSPNRFQTVLARAKVTPAAGSFWLLPISQHSVNFHSSESVRPNGRVARESRSETRLPRSEP</sequence>
<feature type="compositionally biased region" description="Basic and acidic residues" evidence="1">
    <location>
        <begin position="178"/>
        <end position="193"/>
    </location>
</feature>
<feature type="region of interest" description="Disordered" evidence="1">
    <location>
        <begin position="110"/>
        <end position="135"/>
    </location>
</feature>
<dbReference type="Proteomes" id="UP000308197">
    <property type="component" value="Unassembled WGS sequence"/>
</dbReference>
<protein>
    <submittedName>
        <fullName evidence="2">Uncharacterized protein</fullName>
    </submittedName>
</protein>
<feature type="region of interest" description="Disordered" evidence="1">
    <location>
        <begin position="1"/>
        <end position="36"/>
    </location>
</feature>